<name>A0A9P9HVZ3_FUSSL</name>
<keyword evidence="2" id="KW-1185">Reference proteome</keyword>
<proteinExistence type="predicted"/>
<gene>
    <name evidence="1" type="ORF">B0J15DRAFT_463841</name>
</gene>
<evidence type="ECO:0000313" key="2">
    <source>
        <dbReference type="Proteomes" id="UP000736672"/>
    </source>
</evidence>
<protein>
    <submittedName>
        <fullName evidence="1">Uncharacterized protein</fullName>
    </submittedName>
</protein>
<dbReference type="Proteomes" id="UP000736672">
    <property type="component" value="Unassembled WGS sequence"/>
</dbReference>
<reference evidence="1" key="1">
    <citation type="journal article" date="2021" name="Nat. Commun.">
        <title>Genetic determinants of endophytism in the Arabidopsis root mycobiome.</title>
        <authorList>
            <person name="Mesny F."/>
            <person name="Miyauchi S."/>
            <person name="Thiergart T."/>
            <person name="Pickel B."/>
            <person name="Atanasova L."/>
            <person name="Karlsson M."/>
            <person name="Huettel B."/>
            <person name="Barry K.W."/>
            <person name="Haridas S."/>
            <person name="Chen C."/>
            <person name="Bauer D."/>
            <person name="Andreopoulos W."/>
            <person name="Pangilinan J."/>
            <person name="LaButti K."/>
            <person name="Riley R."/>
            <person name="Lipzen A."/>
            <person name="Clum A."/>
            <person name="Drula E."/>
            <person name="Henrissat B."/>
            <person name="Kohler A."/>
            <person name="Grigoriev I.V."/>
            <person name="Martin F.M."/>
            <person name="Hacquard S."/>
        </authorList>
    </citation>
    <scope>NUCLEOTIDE SEQUENCE</scope>
    <source>
        <strain evidence="1">FSSC 5 MPI-SDFR-AT-0091</strain>
    </source>
</reference>
<dbReference type="AlphaFoldDB" id="A0A9P9HVZ3"/>
<organism evidence="1 2">
    <name type="scientific">Fusarium solani</name>
    <name type="common">Filamentous fungus</name>
    <dbReference type="NCBI Taxonomy" id="169388"/>
    <lineage>
        <taxon>Eukaryota</taxon>
        <taxon>Fungi</taxon>
        <taxon>Dikarya</taxon>
        <taxon>Ascomycota</taxon>
        <taxon>Pezizomycotina</taxon>
        <taxon>Sordariomycetes</taxon>
        <taxon>Hypocreomycetidae</taxon>
        <taxon>Hypocreales</taxon>
        <taxon>Nectriaceae</taxon>
        <taxon>Fusarium</taxon>
        <taxon>Fusarium solani species complex</taxon>
    </lineage>
</organism>
<comment type="caution">
    <text evidence="1">The sequence shown here is derived from an EMBL/GenBank/DDBJ whole genome shotgun (WGS) entry which is preliminary data.</text>
</comment>
<dbReference type="EMBL" id="JAGTJS010000007">
    <property type="protein sequence ID" value="KAH7263917.1"/>
    <property type="molecule type" value="Genomic_DNA"/>
</dbReference>
<accession>A0A9P9HVZ3</accession>
<sequence length="269" mass="29265">MLCSKASIDWQQRSLTLALASSSQAMPMPMPNKTCHVLLGWVCWAPKHGSCQPPGTGTPWFVALSMESMGDPVQACLLALVGLELARRCWTGQRLVHQPLKCPALESMPLKILALPGSDPGIRCPVVPANRLSPPCGAPAFRMAVGWCGRDGSRTEVASATTAGTQMDAGMNALGEAVGAALMAWMSCRHLTCCRVRRRRMFAWSFGRSVARLLDSKPPDGITWTIILLELSPPPDAPETQDSCEGNGWKLDETGRRRRVHNQRDCHIP</sequence>
<evidence type="ECO:0000313" key="1">
    <source>
        <dbReference type="EMBL" id="KAH7263917.1"/>
    </source>
</evidence>